<evidence type="ECO:0000256" key="2">
    <source>
        <dbReference type="ARBA" id="ARBA00010447"/>
    </source>
</evidence>
<evidence type="ECO:0000256" key="4">
    <source>
        <dbReference type="ARBA" id="ARBA00022679"/>
    </source>
</evidence>
<dbReference type="InterPro" id="IPR010970">
    <property type="entry name" value="Cys_dSase_SufS"/>
</dbReference>
<comment type="catalytic activity">
    <reaction evidence="6">
        <text>(sulfur carrier)-H + L-cysteine = (sulfur carrier)-SH + L-alanine</text>
        <dbReference type="Rhea" id="RHEA:43892"/>
        <dbReference type="Rhea" id="RHEA-COMP:14737"/>
        <dbReference type="Rhea" id="RHEA-COMP:14739"/>
        <dbReference type="ChEBI" id="CHEBI:29917"/>
        <dbReference type="ChEBI" id="CHEBI:35235"/>
        <dbReference type="ChEBI" id="CHEBI:57972"/>
        <dbReference type="ChEBI" id="CHEBI:64428"/>
        <dbReference type="EC" id="2.8.1.7"/>
    </reaction>
</comment>
<organism evidence="8 9">
    <name type="scientific">Pseudomonas duriflava</name>
    <dbReference type="NCBI Taxonomy" id="459528"/>
    <lineage>
        <taxon>Bacteria</taxon>
        <taxon>Pseudomonadati</taxon>
        <taxon>Pseudomonadota</taxon>
        <taxon>Gammaproteobacteria</taxon>
        <taxon>Pseudomonadales</taxon>
        <taxon>Pseudomonadaceae</taxon>
        <taxon>Pseudomonas</taxon>
    </lineage>
</organism>
<dbReference type="Gene3D" id="3.90.1150.10">
    <property type="entry name" value="Aspartate Aminotransferase, domain 1"/>
    <property type="match status" value="1"/>
</dbReference>
<evidence type="ECO:0000256" key="6">
    <source>
        <dbReference type="ARBA" id="ARBA00050776"/>
    </source>
</evidence>
<dbReference type="PANTHER" id="PTHR43586">
    <property type="entry name" value="CYSTEINE DESULFURASE"/>
    <property type="match status" value="1"/>
</dbReference>
<proteinExistence type="inferred from homology"/>
<evidence type="ECO:0000256" key="5">
    <source>
        <dbReference type="ARBA" id="ARBA00022898"/>
    </source>
</evidence>
<protein>
    <recommendedName>
        <fullName evidence="3">cysteine desulfurase</fullName>
        <ecNumber evidence="3">2.8.1.7</ecNumber>
    </recommendedName>
</protein>
<dbReference type="Gene3D" id="3.40.640.10">
    <property type="entry name" value="Type I PLP-dependent aspartate aminotransferase-like (Major domain)"/>
    <property type="match status" value="1"/>
</dbReference>
<evidence type="ECO:0000259" key="7">
    <source>
        <dbReference type="Pfam" id="PF00266"/>
    </source>
</evidence>
<sequence length="401" mass="43053">MTLPSPWRADFPAFAAFENDGITYLDTAATAQKPQAVLDALQAYYAQGAANVHRAQHRPGERATQAFETARSKVATWLGAGSAQEIVFTRGTTEALNLLAYGLEAHFKPGDEIVISALEHHANLLPWQQLALRRGLKLVVLPLTPSGHVDLAIAAERIGPRTRLLAISQLSNVLGTWQPLAELSQMAHDQGAWVVVDGAQGVVHGRHRPQDLGADFYAFSGHKLYAPEAIGILWGRPEALTALSPWQFGGEMVKAADYHQSEFHAPPMGFEAGTPPVAAAIGLGAALDWLSAQDEASLFGHEQALCIKLWAGLAAREGVRVLGEPQIALASIVVNGVHVADLSHMLGEQGIAVRAGNHCAMPLFKQLGEAGSLRISLGIYSDSTDLERFFMALDNALELLR</sequence>
<dbReference type="GO" id="GO:0031071">
    <property type="term" value="F:cysteine desulfurase activity"/>
    <property type="evidence" value="ECO:0007669"/>
    <property type="project" value="UniProtKB-EC"/>
</dbReference>
<dbReference type="PANTHER" id="PTHR43586:SF8">
    <property type="entry name" value="CYSTEINE DESULFURASE 1, CHLOROPLASTIC"/>
    <property type="match status" value="1"/>
</dbReference>
<dbReference type="InterPro" id="IPR015421">
    <property type="entry name" value="PyrdxlP-dep_Trfase_major"/>
</dbReference>
<dbReference type="InterPro" id="IPR015422">
    <property type="entry name" value="PyrdxlP-dep_Trfase_small"/>
</dbReference>
<reference evidence="8 9" key="1">
    <citation type="journal article" date="2015" name="Stand. Genomic Sci.">
        <title>Genomic Encyclopedia of Bacterial and Archaeal Type Strains, Phase III: the genomes of soil and plant-associated and newly described type strains.</title>
        <authorList>
            <person name="Whitman W.B."/>
            <person name="Woyke T."/>
            <person name="Klenk H.P."/>
            <person name="Zhou Y."/>
            <person name="Lilburn T.G."/>
            <person name="Beck B.J."/>
            <person name="De Vos P."/>
            <person name="Vandamme P."/>
            <person name="Eisen J.A."/>
            <person name="Garrity G."/>
            <person name="Hugenholtz P."/>
            <person name="Kyrpides N.C."/>
        </authorList>
    </citation>
    <scope>NUCLEOTIDE SEQUENCE [LARGE SCALE GENOMIC DNA]</scope>
    <source>
        <strain evidence="8 9">CGMCC 1.6858</strain>
    </source>
</reference>
<feature type="domain" description="Aminotransferase class V" evidence="7">
    <location>
        <begin position="23"/>
        <end position="389"/>
    </location>
</feature>
<dbReference type="InterPro" id="IPR000192">
    <property type="entry name" value="Aminotrans_V_dom"/>
</dbReference>
<keyword evidence="5" id="KW-0663">Pyridoxal phosphate</keyword>
<dbReference type="SUPFAM" id="SSF53383">
    <property type="entry name" value="PLP-dependent transferases"/>
    <property type="match status" value="1"/>
</dbReference>
<dbReference type="EC" id="2.8.1.7" evidence="3"/>
<gene>
    <name evidence="8" type="ORF">IQ22_01395</name>
</gene>
<dbReference type="InterPro" id="IPR015424">
    <property type="entry name" value="PyrdxlP-dep_Trfase"/>
</dbReference>
<dbReference type="EMBL" id="VLKY01000004">
    <property type="protein sequence ID" value="TWI55473.1"/>
    <property type="molecule type" value="Genomic_DNA"/>
</dbReference>
<comment type="cofactor">
    <cofactor evidence="1">
        <name>pyridoxal 5'-phosphate</name>
        <dbReference type="ChEBI" id="CHEBI:597326"/>
    </cofactor>
</comment>
<name>A0A562QFK2_9PSED</name>
<evidence type="ECO:0000313" key="9">
    <source>
        <dbReference type="Proteomes" id="UP000316905"/>
    </source>
</evidence>
<evidence type="ECO:0000256" key="1">
    <source>
        <dbReference type="ARBA" id="ARBA00001933"/>
    </source>
</evidence>
<dbReference type="GO" id="GO:0006534">
    <property type="term" value="P:cysteine metabolic process"/>
    <property type="evidence" value="ECO:0007669"/>
    <property type="project" value="InterPro"/>
</dbReference>
<comment type="similarity">
    <text evidence="2">Belongs to the class-V pyridoxal-phosphate-dependent aminotransferase family. Csd subfamily.</text>
</comment>
<dbReference type="AlphaFoldDB" id="A0A562QFK2"/>
<keyword evidence="9" id="KW-1185">Reference proteome</keyword>
<dbReference type="RefSeq" id="WP_145140042.1">
    <property type="nucleotide sequence ID" value="NZ_VLKY01000004.1"/>
</dbReference>
<keyword evidence="4" id="KW-0808">Transferase</keyword>
<dbReference type="Proteomes" id="UP000316905">
    <property type="component" value="Unassembled WGS sequence"/>
</dbReference>
<comment type="caution">
    <text evidence="8">The sequence shown here is derived from an EMBL/GenBank/DDBJ whole genome shotgun (WGS) entry which is preliminary data.</text>
</comment>
<dbReference type="CDD" id="cd06453">
    <property type="entry name" value="SufS_like"/>
    <property type="match status" value="1"/>
</dbReference>
<evidence type="ECO:0000313" key="8">
    <source>
        <dbReference type="EMBL" id="TWI55473.1"/>
    </source>
</evidence>
<dbReference type="GO" id="GO:0030170">
    <property type="term" value="F:pyridoxal phosphate binding"/>
    <property type="evidence" value="ECO:0007669"/>
    <property type="project" value="InterPro"/>
</dbReference>
<dbReference type="Pfam" id="PF00266">
    <property type="entry name" value="Aminotran_5"/>
    <property type="match status" value="1"/>
</dbReference>
<dbReference type="OrthoDB" id="9808002at2"/>
<evidence type="ECO:0000256" key="3">
    <source>
        <dbReference type="ARBA" id="ARBA00012239"/>
    </source>
</evidence>
<accession>A0A562QFK2</accession>